<evidence type="ECO:0000256" key="13">
    <source>
        <dbReference type="ARBA" id="ARBA00022984"/>
    </source>
</evidence>
<evidence type="ECO:0000256" key="10">
    <source>
        <dbReference type="ARBA" id="ARBA00022827"/>
    </source>
</evidence>
<dbReference type="InterPro" id="IPR016166">
    <property type="entry name" value="FAD-bd_PCMH"/>
</dbReference>
<evidence type="ECO:0000256" key="6">
    <source>
        <dbReference type="ARBA" id="ARBA00015188"/>
    </source>
</evidence>
<dbReference type="Pfam" id="PF02873">
    <property type="entry name" value="MurB_C"/>
    <property type="match status" value="1"/>
</dbReference>
<dbReference type="InterPro" id="IPR016167">
    <property type="entry name" value="FAD-bd_PCMH_sub1"/>
</dbReference>
<evidence type="ECO:0000313" key="22">
    <source>
        <dbReference type="Proteomes" id="UP000071778"/>
    </source>
</evidence>
<feature type="active site" evidence="19">
    <location>
        <position position="223"/>
    </location>
</feature>
<keyword evidence="12 19" id="KW-0133">Cell shape</keyword>
<evidence type="ECO:0000256" key="17">
    <source>
        <dbReference type="ARBA" id="ARBA00031026"/>
    </source>
</evidence>
<keyword evidence="7 19" id="KW-0963">Cytoplasm</keyword>
<dbReference type="InterPro" id="IPR003170">
    <property type="entry name" value="MurB"/>
</dbReference>
<sequence>MALPSVNAHSIGQKTRGVGHNGLFSCNPNNFRVQQSPPLQAAADSYVYNSDAMTSTIPKLPFQYDFSLRSHNTFGIDASARAYLPVATLATLQALRADADAVSMPRLVLGGGSNLVLTQDFPGLVLHMCNRGREIVGADEHAVYVRAAAGENWHDFLQWTLAQGFGGLENLSLIPGSVGAAPIQNIGAYGCELQDRFHSLTALDMDSGEILQLDREACAFAYRDSIFKQSLRDRAVVLDVTFALPKDWQPNLRYADVAQELAARGLDNPTARDISDAVIAIRTRKLPDPLLLGNAGSFFKNPIVPAAQRDALLAQNPQLVSYLQADGSYKLAAGWLIDQCGWKGKNLGNAGVYEKQALVLVNRGGASGQDVVRLAQAVQDDVMATFGVALEPEPMFI</sequence>
<keyword evidence="15 19" id="KW-0131">Cell cycle</keyword>
<organism evidence="21 22">
    <name type="scientific">Collimonas arenae</name>
    <dbReference type="NCBI Taxonomy" id="279058"/>
    <lineage>
        <taxon>Bacteria</taxon>
        <taxon>Pseudomonadati</taxon>
        <taxon>Pseudomonadota</taxon>
        <taxon>Betaproteobacteria</taxon>
        <taxon>Burkholderiales</taxon>
        <taxon>Oxalobacteraceae</taxon>
        <taxon>Collimonas</taxon>
    </lineage>
</organism>
<keyword evidence="11 19" id="KW-0521">NADP</keyword>
<reference evidence="21 22" key="1">
    <citation type="submission" date="2015-11" db="EMBL/GenBank/DDBJ databases">
        <title>Exploring the genomic traits of fungus-feeding bacterial genus Collimonas.</title>
        <authorList>
            <person name="Song C."/>
            <person name="Schmidt R."/>
            <person name="de Jager V."/>
            <person name="Krzyzanowska D."/>
            <person name="Jongedijk E."/>
            <person name="Cankar K."/>
            <person name="Beekwilder J."/>
            <person name="van Veen A."/>
            <person name="de Boer W."/>
            <person name="van Veen J.A."/>
            <person name="Garbeva P."/>
        </authorList>
    </citation>
    <scope>NUCLEOTIDE SEQUENCE [LARGE SCALE GENOMIC DNA]</scope>
    <source>
        <strain evidence="21 22">Ter282</strain>
    </source>
</reference>
<keyword evidence="10 19" id="KW-0274">FAD</keyword>
<evidence type="ECO:0000256" key="9">
    <source>
        <dbReference type="ARBA" id="ARBA00022630"/>
    </source>
</evidence>
<dbReference type="GO" id="GO:0071949">
    <property type="term" value="F:FAD binding"/>
    <property type="evidence" value="ECO:0007669"/>
    <property type="project" value="InterPro"/>
</dbReference>
<dbReference type="HAMAP" id="MF_00037">
    <property type="entry name" value="MurB"/>
    <property type="match status" value="1"/>
</dbReference>
<evidence type="ECO:0000256" key="16">
    <source>
        <dbReference type="ARBA" id="ARBA00023316"/>
    </source>
</evidence>
<keyword evidence="8 19" id="KW-0132">Cell division</keyword>
<dbReference type="InterPro" id="IPR011601">
    <property type="entry name" value="MurB_C"/>
</dbReference>
<evidence type="ECO:0000313" key="21">
    <source>
        <dbReference type="EMBL" id="AMP08967.1"/>
    </source>
</evidence>
<accession>A0A127PMT5</accession>
<evidence type="ECO:0000256" key="7">
    <source>
        <dbReference type="ARBA" id="ARBA00022490"/>
    </source>
</evidence>
<evidence type="ECO:0000256" key="11">
    <source>
        <dbReference type="ARBA" id="ARBA00022857"/>
    </source>
</evidence>
<keyword evidence="22" id="KW-1185">Reference proteome</keyword>
<dbReference type="GO" id="GO:0071555">
    <property type="term" value="P:cell wall organization"/>
    <property type="evidence" value="ECO:0007669"/>
    <property type="project" value="UniProtKB-KW"/>
</dbReference>
<feature type="active site" description="Proton donor" evidence="19">
    <location>
        <position position="297"/>
    </location>
</feature>
<dbReference type="InterPro" id="IPR036635">
    <property type="entry name" value="MurB_C_sf"/>
</dbReference>
<gene>
    <name evidence="19 21" type="primary">murB</name>
    <name evidence="21" type="ORF">CAter282_1175</name>
</gene>
<comment type="catalytic activity">
    <reaction evidence="18 19">
        <text>UDP-N-acetyl-alpha-D-muramate + NADP(+) = UDP-N-acetyl-3-O-(1-carboxyvinyl)-alpha-D-glucosamine + NADPH + H(+)</text>
        <dbReference type="Rhea" id="RHEA:12248"/>
        <dbReference type="ChEBI" id="CHEBI:15378"/>
        <dbReference type="ChEBI" id="CHEBI:57783"/>
        <dbReference type="ChEBI" id="CHEBI:58349"/>
        <dbReference type="ChEBI" id="CHEBI:68483"/>
        <dbReference type="ChEBI" id="CHEBI:70757"/>
        <dbReference type="EC" id="1.3.1.98"/>
    </reaction>
</comment>
<dbReference type="SUPFAM" id="SSF56194">
    <property type="entry name" value="Uridine diphospho-N-Acetylenolpyruvylglucosamine reductase, MurB, C-terminal domain"/>
    <property type="match status" value="1"/>
</dbReference>
<dbReference type="InterPro" id="IPR016169">
    <property type="entry name" value="FAD-bd_PCMH_sub2"/>
</dbReference>
<evidence type="ECO:0000256" key="4">
    <source>
        <dbReference type="ARBA" id="ARBA00004752"/>
    </source>
</evidence>
<dbReference type="PATRIC" id="fig|279058.17.peg.1263"/>
<dbReference type="NCBIfam" id="NF010478">
    <property type="entry name" value="PRK13903.1"/>
    <property type="match status" value="1"/>
</dbReference>
<dbReference type="SUPFAM" id="SSF56176">
    <property type="entry name" value="FAD-binding/transporter-associated domain-like"/>
    <property type="match status" value="1"/>
</dbReference>
<dbReference type="NCBIfam" id="NF000755">
    <property type="entry name" value="PRK00046.1"/>
    <property type="match status" value="1"/>
</dbReference>
<evidence type="ECO:0000256" key="15">
    <source>
        <dbReference type="ARBA" id="ARBA00023306"/>
    </source>
</evidence>
<dbReference type="GO" id="GO:0051301">
    <property type="term" value="P:cell division"/>
    <property type="evidence" value="ECO:0007669"/>
    <property type="project" value="UniProtKB-KW"/>
</dbReference>
<comment type="cofactor">
    <cofactor evidence="1 19">
        <name>FAD</name>
        <dbReference type="ChEBI" id="CHEBI:57692"/>
    </cofactor>
</comment>
<evidence type="ECO:0000256" key="3">
    <source>
        <dbReference type="ARBA" id="ARBA00004496"/>
    </source>
</evidence>
<feature type="domain" description="FAD-binding PCMH-type" evidence="20">
    <location>
        <begin position="76"/>
        <end position="247"/>
    </location>
</feature>
<evidence type="ECO:0000256" key="8">
    <source>
        <dbReference type="ARBA" id="ARBA00022618"/>
    </source>
</evidence>
<evidence type="ECO:0000256" key="2">
    <source>
        <dbReference type="ARBA" id="ARBA00003921"/>
    </source>
</evidence>
<comment type="function">
    <text evidence="2 19">Cell wall formation.</text>
</comment>
<dbReference type="EMBL" id="CP013235">
    <property type="protein sequence ID" value="AMP08967.1"/>
    <property type="molecule type" value="Genomic_DNA"/>
</dbReference>
<keyword evidence="14 19" id="KW-0560">Oxidoreductase</keyword>
<protein>
    <recommendedName>
        <fullName evidence="6 19">UDP-N-acetylenolpyruvoylglucosamine reductase</fullName>
        <ecNumber evidence="5 19">1.3.1.98</ecNumber>
    </recommendedName>
    <alternativeName>
        <fullName evidence="17 19">UDP-N-acetylmuramate dehydrogenase</fullName>
    </alternativeName>
</protein>
<evidence type="ECO:0000256" key="5">
    <source>
        <dbReference type="ARBA" id="ARBA00012518"/>
    </source>
</evidence>
<dbReference type="Gene3D" id="3.30.465.10">
    <property type="match status" value="1"/>
</dbReference>
<dbReference type="Pfam" id="PF01565">
    <property type="entry name" value="FAD_binding_4"/>
    <property type="match status" value="1"/>
</dbReference>
<dbReference type="GO" id="GO:0009252">
    <property type="term" value="P:peptidoglycan biosynthetic process"/>
    <property type="evidence" value="ECO:0007669"/>
    <property type="project" value="UniProtKB-UniRule"/>
</dbReference>
<evidence type="ECO:0000256" key="14">
    <source>
        <dbReference type="ARBA" id="ARBA00023002"/>
    </source>
</evidence>
<keyword evidence="9 19" id="KW-0285">Flavoprotein</keyword>
<feature type="active site" evidence="19">
    <location>
        <position position="393"/>
    </location>
</feature>
<dbReference type="Proteomes" id="UP000071778">
    <property type="component" value="Chromosome"/>
</dbReference>
<comment type="pathway">
    <text evidence="4 19">Cell wall biogenesis; peptidoglycan biosynthesis.</text>
</comment>
<evidence type="ECO:0000256" key="12">
    <source>
        <dbReference type="ARBA" id="ARBA00022960"/>
    </source>
</evidence>
<dbReference type="PANTHER" id="PTHR21071">
    <property type="entry name" value="UDP-N-ACETYLENOLPYRUVOYLGLUCOSAMINE REDUCTASE"/>
    <property type="match status" value="1"/>
</dbReference>
<dbReference type="EC" id="1.3.1.98" evidence="5 19"/>
<name>A0A127PMT5_9BURK</name>
<dbReference type="AlphaFoldDB" id="A0A127PMT5"/>
<evidence type="ECO:0000256" key="18">
    <source>
        <dbReference type="ARBA" id="ARBA00048914"/>
    </source>
</evidence>
<comment type="similarity">
    <text evidence="19">Belongs to the MurB family.</text>
</comment>
<evidence type="ECO:0000259" key="20">
    <source>
        <dbReference type="PROSITE" id="PS51387"/>
    </source>
</evidence>
<dbReference type="GO" id="GO:0008762">
    <property type="term" value="F:UDP-N-acetylmuramate dehydrogenase activity"/>
    <property type="evidence" value="ECO:0007669"/>
    <property type="project" value="UniProtKB-UniRule"/>
</dbReference>
<dbReference type="UniPathway" id="UPA00219"/>
<dbReference type="PANTHER" id="PTHR21071:SF4">
    <property type="entry name" value="UDP-N-ACETYLENOLPYRUVOYLGLUCOSAMINE REDUCTASE"/>
    <property type="match status" value="1"/>
</dbReference>
<dbReference type="InterPro" id="IPR036318">
    <property type="entry name" value="FAD-bd_PCMH-like_sf"/>
</dbReference>
<keyword evidence="13 19" id="KW-0573">Peptidoglycan synthesis</keyword>
<proteinExistence type="inferred from homology"/>
<dbReference type="Gene3D" id="3.90.78.10">
    <property type="entry name" value="UDP-N-acetylenolpyruvoylglucosamine reductase, C-terminal domain"/>
    <property type="match status" value="1"/>
</dbReference>
<evidence type="ECO:0000256" key="19">
    <source>
        <dbReference type="HAMAP-Rule" id="MF_00037"/>
    </source>
</evidence>
<evidence type="ECO:0000256" key="1">
    <source>
        <dbReference type="ARBA" id="ARBA00001974"/>
    </source>
</evidence>
<dbReference type="GO" id="GO:0008360">
    <property type="term" value="P:regulation of cell shape"/>
    <property type="evidence" value="ECO:0007669"/>
    <property type="project" value="UniProtKB-KW"/>
</dbReference>
<dbReference type="Gene3D" id="3.30.43.10">
    <property type="entry name" value="Uridine Diphospho-n-acetylenolpyruvylglucosamine Reductase, domain 2"/>
    <property type="match status" value="1"/>
</dbReference>
<dbReference type="PROSITE" id="PS51387">
    <property type="entry name" value="FAD_PCMH"/>
    <property type="match status" value="1"/>
</dbReference>
<keyword evidence="16 19" id="KW-0961">Cell wall biogenesis/degradation</keyword>
<comment type="subcellular location">
    <subcellularLocation>
        <location evidence="3 19">Cytoplasm</location>
    </subcellularLocation>
</comment>
<dbReference type="NCBIfam" id="TIGR00179">
    <property type="entry name" value="murB"/>
    <property type="match status" value="1"/>
</dbReference>
<dbReference type="GO" id="GO:0005829">
    <property type="term" value="C:cytosol"/>
    <property type="evidence" value="ECO:0007669"/>
    <property type="project" value="TreeGrafter"/>
</dbReference>
<dbReference type="InterPro" id="IPR006094">
    <property type="entry name" value="Oxid_FAD_bind_N"/>
</dbReference>